<dbReference type="EMBL" id="CAUYUJ010017813">
    <property type="protein sequence ID" value="CAK0878107.1"/>
    <property type="molecule type" value="Genomic_DNA"/>
</dbReference>
<keyword evidence="4" id="KW-1185">Reference proteome</keyword>
<comment type="caution">
    <text evidence="3">The sequence shown here is derived from an EMBL/GenBank/DDBJ whole genome shotgun (WGS) entry which is preliminary data.</text>
</comment>
<evidence type="ECO:0008006" key="5">
    <source>
        <dbReference type="Google" id="ProtNLM"/>
    </source>
</evidence>
<reference evidence="3" key="1">
    <citation type="submission" date="2023-10" db="EMBL/GenBank/DDBJ databases">
        <authorList>
            <person name="Chen Y."/>
            <person name="Shah S."/>
            <person name="Dougan E. K."/>
            <person name="Thang M."/>
            <person name="Chan C."/>
        </authorList>
    </citation>
    <scope>NUCLEOTIDE SEQUENCE [LARGE SCALE GENOMIC DNA]</scope>
</reference>
<feature type="non-terminal residue" evidence="3">
    <location>
        <position position="1167"/>
    </location>
</feature>
<evidence type="ECO:0000256" key="1">
    <source>
        <dbReference type="ARBA" id="ARBA00023172"/>
    </source>
</evidence>
<evidence type="ECO:0000313" key="4">
    <source>
        <dbReference type="Proteomes" id="UP001189429"/>
    </source>
</evidence>
<dbReference type="InterPro" id="IPR011010">
    <property type="entry name" value="DNA_brk_join_enz"/>
</dbReference>
<accession>A0ABN9W0X1</accession>
<feature type="non-terminal residue" evidence="3">
    <location>
        <position position="1"/>
    </location>
</feature>
<proteinExistence type="predicted"/>
<dbReference type="Gene3D" id="1.10.443.10">
    <property type="entry name" value="Intergrase catalytic core"/>
    <property type="match status" value="1"/>
</dbReference>
<organism evidence="3 4">
    <name type="scientific">Prorocentrum cordatum</name>
    <dbReference type="NCBI Taxonomy" id="2364126"/>
    <lineage>
        <taxon>Eukaryota</taxon>
        <taxon>Sar</taxon>
        <taxon>Alveolata</taxon>
        <taxon>Dinophyceae</taxon>
        <taxon>Prorocentrales</taxon>
        <taxon>Prorocentraceae</taxon>
        <taxon>Prorocentrum</taxon>
    </lineage>
</organism>
<feature type="region of interest" description="Disordered" evidence="2">
    <location>
        <begin position="806"/>
        <end position="830"/>
    </location>
</feature>
<feature type="region of interest" description="Disordered" evidence="2">
    <location>
        <begin position="873"/>
        <end position="939"/>
    </location>
</feature>
<dbReference type="Proteomes" id="UP001189429">
    <property type="component" value="Unassembled WGS sequence"/>
</dbReference>
<protein>
    <recommendedName>
        <fullName evidence="5">Reverse transcriptase domain-containing protein</fullName>
    </recommendedName>
</protein>
<keyword evidence="1" id="KW-0233">DNA recombination</keyword>
<dbReference type="SUPFAM" id="SSF56349">
    <property type="entry name" value="DNA breaking-rejoining enzymes"/>
    <property type="match status" value="1"/>
</dbReference>
<dbReference type="InterPro" id="IPR013762">
    <property type="entry name" value="Integrase-like_cat_sf"/>
</dbReference>
<gene>
    <name evidence="3" type="ORF">PCOR1329_LOCUS61980</name>
</gene>
<evidence type="ECO:0000256" key="2">
    <source>
        <dbReference type="SAM" id="MobiDB-lite"/>
    </source>
</evidence>
<feature type="compositionally biased region" description="Low complexity" evidence="2">
    <location>
        <begin position="957"/>
        <end position="988"/>
    </location>
</feature>
<feature type="region of interest" description="Disordered" evidence="2">
    <location>
        <begin position="957"/>
        <end position="1000"/>
    </location>
</feature>
<name>A0ABN9W0X1_9DINO</name>
<feature type="compositionally biased region" description="Low complexity" evidence="2">
    <location>
        <begin position="900"/>
        <end position="939"/>
    </location>
</feature>
<sequence length="1167" mass="129311">EISQASAVVMSYSLDFIKLALHRCLGLFMLIDMVRRSQAIGHAIFFLCLQLMQDMRLEDVLDQEGRQVLIEGADRMLKTPQEWGKVIETSPHVTPYFDEVLRADQIAYEGFVKDLYHAGIVEFSFEVEDHITPFFVDKKGVALRVAPQGQVLHGALSDVSNFFYWLVLPHGLRKYFGLPTVSVPVVPPYCDNLIVMGTDKDSVSNVKMLAVDQLRRAGFQVHEEVEVTTFFESLGYLVDGKRGGGVFPIPHRLEKAVAAFTHLRRRPRVTGWQISKALGYVAPIFLLTRSMFSLSNALHQFTHENWSRKRRLWHSAALECKWISVLLPLAWADLRMPWIPQVKATDASLSGYAVGKSLWNVSDVMEDLETVKPIVDRFEPSPYEPTFLFKEIPEVLLQDSMWKTSYAAPFVFKEGIGDLESRAAVSGVKRTLRRELVGSIGIKASNSSESHVETFLEANAVTERTHAMHVKRVADFESWADAGGLRLTSAKLVDCALVHYLNQMWIVGADIGEATGTYAAWVKLRPSFSKRGPDKLVRTMKALQGFNRLDPGRTRPPLPLALAALIAVELVGMNLVSMALAVMLLFSAYLRPIELLSLQVTDVLAPTKGSPCYAIHLRRAERGQPSKVGLYDETLLLDSSAPPFLGYLLDAHRGAAAGPALFDFENRSFNESFKTAARTAGLAALKPDLYQLRHGGPSHDILNRLRSKAEVKDRGRWRGDRSVRRYEAHGRLQLQEKLVSEATQSRAATRLVNLEAQLRPGPGPEKAMVGGQDLFGAIVNTSGDHMKQAGAVDHCSAITDDATAYGRRWGTDEPDEEREPRGDGTEEDSCEVVRAHWMPYTKALKERRLSEGDKDVLRAARLRLDMSTHAQWGKGTAMCGPRRWWHPDSQFKRAAPRPAPQAAQHPPQAARADAPAPQAAELAAQHAPQAAAQAAGQAAVQAEPRVRRWCRDNLQASAQAGSDADAGPGQGEPAQPRAPRACRATASAGSGPGARHEGESEEAVGIIAMRDRDRESHPGARLYKDVCMVTWLDGSMGFPSCSRQHDEDPLVTARRAWNTKVGIPLKFMEKMNEDAAVNNSGNLTKLLTYYIVDDAPSKESEGRAPWRSDCRDVREVCWLPIHDALALEPPMVSLVDRELLFQAAQKCDHPRVGPETQGHGADARRSK</sequence>
<evidence type="ECO:0000313" key="3">
    <source>
        <dbReference type="EMBL" id="CAK0878107.1"/>
    </source>
</evidence>